<sequence>MAGQFPMSYTEVMDLIFLVCCVVTYLFRIGIIFPCLFILSSVKLCGNIRTKQPKIFMNEPNETTKSACDYSIKRCLDLLESILSDEERTQATMC</sequence>
<evidence type="ECO:0000256" key="1">
    <source>
        <dbReference type="SAM" id="Phobius"/>
    </source>
</evidence>
<feature type="transmembrane region" description="Helical" evidence="1">
    <location>
        <begin position="15"/>
        <end position="39"/>
    </location>
</feature>
<organism evidence="2">
    <name type="scientific">Zea mays</name>
    <name type="common">Maize</name>
    <dbReference type="NCBI Taxonomy" id="4577"/>
    <lineage>
        <taxon>Eukaryota</taxon>
        <taxon>Viridiplantae</taxon>
        <taxon>Streptophyta</taxon>
        <taxon>Embryophyta</taxon>
        <taxon>Tracheophyta</taxon>
        <taxon>Spermatophyta</taxon>
        <taxon>Magnoliopsida</taxon>
        <taxon>Liliopsida</taxon>
        <taxon>Poales</taxon>
        <taxon>Poaceae</taxon>
        <taxon>PACMAD clade</taxon>
        <taxon>Panicoideae</taxon>
        <taxon>Andropogonodae</taxon>
        <taxon>Andropogoneae</taxon>
        <taxon>Tripsacinae</taxon>
        <taxon>Zea</taxon>
    </lineage>
</organism>
<accession>B4FH24</accession>
<keyword evidence="1" id="KW-0472">Membrane</keyword>
<name>B4FH24_MAIZE</name>
<reference evidence="2" key="1">
    <citation type="journal article" date="2009" name="PLoS Genet.">
        <title>Sequencing, mapping, and analysis of 27,455 maize full-length cDNAs.</title>
        <authorList>
            <person name="Soderlund C."/>
            <person name="Descour A."/>
            <person name="Kudrna D."/>
            <person name="Bomhoff M."/>
            <person name="Boyd L."/>
            <person name="Currie J."/>
            <person name="Angelova A."/>
            <person name="Collura K."/>
            <person name="Wissotski M."/>
            <person name="Ashley E."/>
            <person name="Morrow D."/>
            <person name="Fernandes J."/>
            <person name="Walbot V."/>
            <person name="Yu Y."/>
        </authorList>
    </citation>
    <scope>NUCLEOTIDE SEQUENCE</scope>
    <source>
        <strain evidence="2">B73</strain>
    </source>
</reference>
<protein>
    <submittedName>
        <fullName evidence="2">Uncharacterized protein</fullName>
    </submittedName>
</protein>
<dbReference type="AlphaFoldDB" id="B4FH24"/>
<proteinExistence type="evidence at transcript level"/>
<keyword evidence="1" id="KW-0812">Transmembrane</keyword>
<dbReference type="EMBL" id="BT036412">
    <property type="protein sequence ID" value="ACF81417.1"/>
    <property type="molecule type" value="mRNA"/>
</dbReference>
<keyword evidence="1" id="KW-1133">Transmembrane helix</keyword>
<evidence type="ECO:0000313" key="2">
    <source>
        <dbReference type="EMBL" id="ACF81417.1"/>
    </source>
</evidence>